<proteinExistence type="predicted"/>
<dbReference type="RefSeq" id="WP_379755465.1">
    <property type="nucleotide sequence ID" value="NZ_JBHSYB010000020.1"/>
</dbReference>
<protein>
    <submittedName>
        <fullName evidence="1">Uncharacterized protein</fullName>
    </submittedName>
</protein>
<evidence type="ECO:0000313" key="2">
    <source>
        <dbReference type="Proteomes" id="UP001597051"/>
    </source>
</evidence>
<sequence>MKNSKKSSIDEESDAVKESVADYKTTFEEKLDPANTEEQEILLQKLLAIGLEQSKMGLGISNEEMKRRTKLKYPFLK</sequence>
<name>A0ABW3IXT0_9FLAO</name>
<comment type="caution">
    <text evidence="1">The sequence shown here is derived from an EMBL/GenBank/DDBJ whole genome shotgun (WGS) entry which is preliminary data.</text>
</comment>
<organism evidence="1 2">
    <name type="scientific">Flavobacterium myungsuense</name>
    <dbReference type="NCBI Taxonomy" id="651823"/>
    <lineage>
        <taxon>Bacteria</taxon>
        <taxon>Pseudomonadati</taxon>
        <taxon>Bacteroidota</taxon>
        <taxon>Flavobacteriia</taxon>
        <taxon>Flavobacteriales</taxon>
        <taxon>Flavobacteriaceae</taxon>
        <taxon>Flavobacterium</taxon>
    </lineage>
</organism>
<reference evidence="2" key="1">
    <citation type="journal article" date="2019" name="Int. J. Syst. Evol. Microbiol.">
        <title>The Global Catalogue of Microorganisms (GCM) 10K type strain sequencing project: providing services to taxonomists for standard genome sequencing and annotation.</title>
        <authorList>
            <consortium name="The Broad Institute Genomics Platform"/>
            <consortium name="The Broad Institute Genome Sequencing Center for Infectious Disease"/>
            <person name="Wu L."/>
            <person name="Ma J."/>
        </authorList>
    </citation>
    <scope>NUCLEOTIDE SEQUENCE [LARGE SCALE GENOMIC DNA]</scope>
    <source>
        <strain evidence="2">CECT 7649</strain>
    </source>
</reference>
<accession>A0ABW3IXT0</accession>
<dbReference type="EMBL" id="JBHTIZ010000005">
    <property type="protein sequence ID" value="MFD0983003.1"/>
    <property type="molecule type" value="Genomic_DNA"/>
</dbReference>
<dbReference type="Proteomes" id="UP001597051">
    <property type="component" value="Unassembled WGS sequence"/>
</dbReference>
<gene>
    <name evidence="1" type="ORF">ACFQ0S_00805</name>
</gene>
<keyword evidence="2" id="KW-1185">Reference proteome</keyword>
<evidence type="ECO:0000313" key="1">
    <source>
        <dbReference type="EMBL" id="MFD0983003.1"/>
    </source>
</evidence>